<dbReference type="AlphaFoldDB" id="A0A1S3JNW7"/>
<evidence type="ECO:0000256" key="2">
    <source>
        <dbReference type="SAM" id="Phobius"/>
    </source>
</evidence>
<dbReference type="InParanoid" id="A0A1S3JNW7"/>
<dbReference type="GeneID" id="106174600"/>
<keyword evidence="4" id="KW-1185">Reference proteome</keyword>
<evidence type="ECO:0000256" key="3">
    <source>
        <dbReference type="SAM" id="SignalP"/>
    </source>
</evidence>
<keyword evidence="2" id="KW-0472">Membrane</keyword>
<feature type="signal peptide" evidence="3">
    <location>
        <begin position="1"/>
        <end position="27"/>
    </location>
</feature>
<evidence type="ECO:0000313" key="4">
    <source>
        <dbReference type="Proteomes" id="UP000085678"/>
    </source>
</evidence>
<feature type="region of interest" description="Disordered" evidence="1">
    <location>
        <begin position="129"/>
        <end position="200"/>
    </location>
</feature>
<keyword evidence="3" id="KW-0732">Signal</keyword>
<feature type="region of interest" description="Disordered" evidence="1">
    <location>
        <begin position="313"/>
        <end position="353"/>
    </location>
</feature>
<keyword evidence="2" id="KW-0812">Transmembrane</keyword>
<organism evidence="4 5">
    <name type="scientific">Lingula anatina</name>
    <name type="common">Brachiopod</name>
    <name type="synonym">Lingula unguis</name>
    <dbReference type="NCBI Taxonomy" id="7574"/>
    <lineage>
        <taxon>Eukaryota</taxon>
        <taxon>Metazoa</taxon>
        <taxon>Spiralia</taxon>
        <taxon>Lophotrochozoa</taxon>
        <taxon>Brachiopoda</taxon>
        <taxon>Linguliformea</taxon>
        <taxon>Lingulata</taxon>
        <taxon>Lingulida</taxon>
        <taxon>Linguloidea</taxon>
        <taxon>Lingulidae</taxon>
        <taxon>Lingula</taxon>
    </lineage>
</organism>
<evidence type="ECO:0000256" key="1">
    <source>
        <dbReference type="SAM" id="MobiDB-lite"/>
    </source>
</evidence>
<dbReference type="Proteomes" id="UP000085678">
    <property type="component" value="Unplaced"/>
</dbReference>
<reference evidence="5" key="1">
    <citation type="submission" date="2025-08" db="UniProtKB">
        <authorList>
            <consortium name="RefSeq"/>
        </authorList>
    </citation>
    <scope>IDENTIFICATION</scope>
    <source>
        <tissue evidence="5">Gonads</tissue>
    </source>
</reference>
<gene>
    <name evidence="5" type="primary">LOC106174600</name>
</gene>
<protein>
    <submittedName>
        <fullName evidence="5">Uncharacterized protein LOC106174600</fullName>
    </submittedName>
</protein>
<dbReference type="RefSeq" id="XP_013411684.1">
    <property type="nucleotide sequence ID" value="XM_013556230.1"/>
</dbReference>
<sequence>MWGPGTRRSVVRCLWIFSVFTATTIRCGRVEDSVTAGREGENWPCGYSNRTCTEFGEWAKGPCDSVYFVCQRVRNRREWTLKWCLAPGSSCIDLQLNVSTIIVLNCTIQCPATSTAMVSTIAIGTTAELSSSAATTPTTPVTTSTTGDTPIRPSIGPPPSSTPTRETTNVAESEDENGYSGDDDNDDDDRSGNHVTEKRWSHDSRRLGAIIGGVLGCMCLLVSVIIICLFVSRKGLCKKSEDEEVKPHENEMYTYSDPAMNDPIYNDGTNTSHPAAVPSTAGQVKGGAYEVPTRASVSSANSYQFLLRENSLYKPTQNTDENPYYSTAEENQLPTAPRRASNSEAGDYSDRTPVEGTYYTTTDGSLHHYTEIPNDVHPSAYEIQLPSEPAPASPLSPSQPEYLNLIDYTGNTPRSRPVSRADLEDSGYSLAREPVHDYFVLEDPSETQGAQGSGSQVNHDYFVLEVPSQNQRHVL</sequence>
<dbReference type="KEGG" id="lak:106174600"/>
<accession>A0A1S3JNW7</accession>
<feature type="transmembrane region" description="Helical" evidence="2">
    <location>
        <begin position="207"/>
        <end position="232"/>
    </location>
</feature>
<proteinExistence type="predicted"/>
<feature type="compositionally biased region" description="Polar residues" evidence="1">
    <location>
        <begin position="313"/>
        <end position="344"/>
    </location>
</feature>
<feature type="chain" id="PRO_5010313755" evidence="3">
    <location>
        <begin position="28"/>
        <end position="475"/>
    </location>
</feature>
<feature type="compositionally biased region" description="Low complexity" evidence="1">
    <location>
        <begin position="129"/>
        <end position="154"/>
    </location>
</feature>
<feature type="compositionally biased region" description="Basic and acidic residues" evidence="1">
    <location>
        <begin position="190"/>
        <end position="200"/>
    </location>
</feature>
<feature type="compositionally biased region" description="Acidic residues" evidence="1">
    <location>
        <begin position="172"/>
        <end position="189"/>
    </location>
</feature>
<name>A0A1S3JNW7_LINAN</name>
<evidence type="ECO:0000313" key="5">
    <source>
        <dbReference type="RefSeq" id="XP_013411684.1"/>
    </source>
</evidence>
<keyword evidence="2" id="KW-1133">Transmembrane helix</keyword>